<gene>
    <name evidence="2" type="ORF">GSH16_12940</name>
</gene>
<dbReference type="InterPro" id="IPR029058">
    <property type="entry name" value="AB_hydrolase_fold"/>
</dbReference>
<comment type="caution">
    <text evidence="2">The sequence shown here is derived from an EMBL/GenBank/DDBJ whole genome shotgun (WGS) entry which is preliminary data.</text>
</comment>
<dbReference type="AlphaFoldDB" id="A0A6B0TYK1"/>
<name>A0A6B0TYK1_9RHOB</name>
<dbReference type="RefSeq" id="WP_160855736.1">
    <property type="nucleotide sequence ID" value="NZ_WUWG01000005.1"/>
</dbReference>
<evidence type="ECO:0008006" key="4">
    <source>
        <dbReference type="Google" id="ProtNLM"/>
    </source>
</evidence>
<dbReference type="SUPFAM" id="SSF53474">
    <property type="entry name" value="alpha/beta-Hydrolases"/>
    <property type="match status" value="1"/>
</dbReference>
<reference evidence="2 3" key="1">
    <citation type="submission" date="2019-12" db="EMBL/GenBank/DDBJ databases">
        <title>Strain KN286 was isolated from seawater, which was collected from Caroline Seamount in the tropical western Pacific.</title>
        <authorList>
            <person name="Wang Q."/>
        </authorList>
    </citation>
    <scope>NUCLEOTIDE SEQUENCE [LARGE SCALE GENOMIC DNA]</scope>
    <source>
        <strain evidence="2 3">KN286</strain>
    </source>
</reference>
<organism evidence="2 3">
    <name type="scientific">Oceanomicrobium pacificus</name>
    <dbReference type="NCBI Taxonomy" id="2692916"/>
    <lineage>
        <taxon>Bacteria</taxon>
        <taxon>Pseudomonadati</taxon>
        <taxon>Pseudomonadota</taxon>
        <taxon>Alphaproteobacteria</taxon>
        <taxon>Rhodobacterales</taxon>
        <taxon>Paracoccaceae</taxon>
        <taxon>Oceanomicrobium</taxon>
    </lineage>
</organism>
<proteinExistence type="predicted"/>
<dbReference type="Gene3D" id="3.40.50.1820">
    <property type="entry name" value="alpha/beta hydrolase"/>
    <property type="match status" value="1"/>
</dbReference>
<keyword evidence="3" id="KW-1185">Reference proteome</keyword>
<evidence type="ECO:0000313" key="3">
    <source>
        <dbReference type="Proteomes" id="UP000436016"/>
    </source>
</evidence>
<evidence type="ECO:0000313" key="2">
    <source>
        <dbReference type="EMBL" id="MXU66352.1"/>
    </source>
</evidence>
<keyword evidence="1" id="KW-0472">Membrane</keyword>
<keyword evidence="1" id="KW-1133">Transmembrane helix</keyword>
<feature type="transmembrane region" description="Helical" evidence="1">
    <location>
        <begin position="149"/>
        <end position="169"/>
    </location>
</feature>
<protein>
    <recommendedName>
        <fullName evidence="4">Alpha/beta hydrolase</fullName>
    </recommendedName>
</protein>
<keyword evidence="1" id="KW-0812">Transmembrane</keyword>
<dbReference type="EMBL" id="WUWG01000005">
    <property type="protein sequence ID" value="MXU66352.1"/>
    <property type="molecule type" value="Genomic_DNA"/>
</dbReference>
<sequence>MRRRHVFFLPGYDPSPPRRYRELYRREAARQAAVTGLDMTVRGEAAGDGPYQWLVTAADDGAPVDTVMEVLVWFDIVHRSMRRSIAMTYPQMLRTAWTYLRSGALGALLKIRKGPFIAALYPPVALILYALAALLLVRWGGMLAAGLGWPAAVGWGAGACLGVALLIGLRRLDGRLFVYYLLHDYAYSASCNGATPPEMAARLDRYADRIAAVAADGRVDEILIVGHSSGAHLAVELTARALDRIGPASAEGRPALGLLTLGQVIPMVGFLPGAGALRRDLNRLAQSARLTWVDVSAPGDGASFALCDPVAINGVDPGAQAKRGPLVLSAAFTHTLSEAQKAGMRWNFFRRHIQYLCAFDHPDAYDYFAITAGAQTLAARFDGRESSPSTIRRVLSPHSGMDP</sequence>
<dbReference type="Proteomes" id="UP000436016">
    <property type="component" value="Unassembled WGS sequence"/>
</dbReference>
<evidence type="ECO:0000256" key="1">
    <source>
        <dbReference type="SAM" id="Phobius"/>
    </source>
</evidence>
<accession>A0A6B0TYK1</accession>
<feature type="transmembrane region" description="Helical" evidence="1">
    <location>
        <begin position="116"/>
        <end position="137"/>
    </location>
</feature>